<feature type="region of interest" description="Disordered" evidence="1">
    <location>
        <begin position="134"/>
        <end position="210"/>
    </location>
</feature>
<feature type="compositionally biased region" description="Polar residues" evidence="1">
    <location>
        <begin position="147"/>
        <end position="169"/>
    </location>
</feature>
<reference evidence="3 4" key="1">
    <citation type="submission" date="2020-07" db="EMBL/GenBank/DDBJ databases">
        <authorList>
            <person name="Feng X."/>
        </authorList>
    </citation>
    <scope>NUCLEOTIDE SEQUENCE [LARGE SCALE GENOMIC DNA]</scope>
    <source>
        <strain evidence="3 4">JCM31066</strain>
    </source>
</reference>
<sequence length="210" mass="22437">MIRLHLSRGLLMVRQALLAGVCLCAAGIATADEALVEHSPFLPPGWGEKKVTPPAAITTAPSFISRQLEFKGLIEMDGVTRFSIFDKKNNVGHWVTVDESINDFEVVRYDPQKQSILIRSGGQTEEIALATADDSPMQISGAPVSSVRATVSSRPVVTLPTTGNNSSERSPGPKIPRRRIVRPDDASSAAQANDKLTDTPASPLPSPPSS</sequence>
<feature type="signal peptide" evidence="2">
    <location>
        <begin position="1"/>
        <end position="31"/>
    </location>
</feature>
<dbReference type="AlphaFoldDB" id="A0A842H8H6"/>
<evidence type="ECO:0008006" key="5">
    <source>
        <dbReference type="Google" id="ProtNLM"/>
    </source>
</evidence>
<keyword evidence="2" id="KW-0732">Signal</keyword>
<name>A0A842H8H6_9BACT</name>
<evidence type="ECO:0000313" key="3">
    <source>
        <dbReference type="EMBL" id="MBC2592833.1"/>
    </source>
</evidence>
<evidence type="ECO:0000313" key="4">
    <source>
        <dbReference type="Proteomes" id="UP000546464"/>
    </source>
</evidence>
<proteinExistence type="predicted"/>
<dbReference type="RefSeq" id="WP_185673846.1">
    <property type="nucleotide sequence ID" value="NZ_JACHVB010000011.1"/>
</dbReference>
<evidence type="ECO:0000256" key="1">
    <source>
        <dbReference type="SAM" id="MobiDB-lite"/>
    </source>
</evidence>
<keyword evidence="4" id="KW-1185">Reference proteome</keyword>
<protein>
    <recommendedName>
        <fullName evidence="5">Secreted protein</fullName>
    </recommendedName>
</protein>
<organism evidence="3 4">
    <name type="scientific">Ruficoccus amylovorans</name>
    <dbReference type="NCBI Taxonomy" id="1804625"/>
    <lineage>
        <taxon>Bacteria</taxon>
        <taxon>Pseudomonadati</taxon>
        <taxon>Verrucomicrobiota</taxon>
        <taxon>Opitutia</taxon>
        <taxon>Puniceicoccales</taxon>
        <taxon>Cerasicoccaceae</taxon>
        <taxon>Ruficoccus</taxon>
    </lineage>
</organism>
<feature type="chain" id="PRO_5032796034" description="Secreted protein" evidence="2">
    <location>
        <begin position="32"/>
        <end position="210"/>
    </location>
</feature>
<dbReference type="Proteomes" id="UP000546464">
    <property type="component" value="Unassembled WGS sequence"/>
</dbReference>
<comment type="caution">
    <text evidence="3">The sequence shown here is derived from an EMBL/GenBank/DDBJ whole genome shotgun (WGS) entry which is preliminary data.</text>
</comment>
<gene>
    <name evidence="3" type="ORF">H5P28_01025</name>
</gene>
<evidence type="ECO:0000256" key="2">
    <source>
        <dbReference type="SAM" id="SignalP"/>
    </source>
</evidence>
<dbReference type="EMBL" id="JACHVB010000011">
    <property type="protein sequence ID" value="MBC2592833.1"/>
    <property type="molecule type" value="Genomic_DNA"/>
</dbReference>
<accession>A0A842H8H6</accession>